<feature type="binding site" evidence="9">
    <location>
        <position position="151"/>
    </location>
    <ligand>
        <name>Mn(2+)</name>
        <dbReference type="ChEBI" id="CHEBI:29035"/>
    </ligand>
</feature>
<proteinExistence type="inferred from homology"/>
<accession>A0A151AXD2</accession>
<dbReference type="HAMAP" id="MF_01470">
    <property type="entry name" value="Cas1"/>
    <property type="match status" value="1"/>
</dbReference>
<dbReference type="Pfam" id="PF01867">
    <property type="entry name" value="Cas_Cas1"/>
    <property type="match status" value="1"/>
</dbReference>
<keyword evidence="4 9" id="KW-0378">Hydrolase</keyword>
<comment type="similarity">
    <text evidence="9">Belongs to the CRISPR-associated endonuclease Cas1 family.</text>
</comment>
<comment type="subunit">
    <text evidence="9">Homodimer, forms a heterotetramer with a Cas2 homodimer.</text>
</comment>
<sequence length="322" mass="38316">MSRTYYIFSSGRFRRMDNTLALELETERRVVPVEDIDHIYCFSELDLNTRLLDFLAQKQICLHFFNYYGHYSGSFIPRESQLSGFLLVRQVEHYLDQAKRLELARIFVEGALHNIRRNLEKREYDDICRKLDEIREGIGKTASIEELMSLEAHARKAYYDTWEEITGWEFGSRSKRPPANALNALISFGNAMMYTVVLKEIYRTALNPTISYLHEPSERRYSLALDVAEIFKPVFVDRLIFRLINLNILKETHFDTNVNFVYLTEGGRKVFVKEFEETLEKTILHRKLKRNIRYKSLVRLDLYKLIKHLLGEEKYSPMKVWW</sequence>
<dbReference type="RefSeq" id="WP_062283802.1">
    <property type="nucleotide sequence ID" value="NZ_LTBC01000004.1"/>
</dbReference>
<keyword evidence="6 9" id="KW-0051">Antiviral defense</keyword>
<keyword evidence="8 9" id="KW-0464">Manganese</keyword>
<dbReference type="GO" id="GO:0016787">
    <property type="term" value="F:hydrolase activity"/>
    <property type="evidence" value="ECO:0007669"/>
    <property type="project" value="UniProtKB-KW"/>
</dbReference>
<evidence type="ECO:0000256" key="8">
    <source>
        <dbReference type="ARBA" id="ARBA00023211"/>
    </source>
</evidence>
<comment type="function">
    <text evidence="9">CRISPR (clustered regularly interspaced short palindromic repeat), is an adaptive immune system that provides protection against mobile genetic elements (viruses, transposable elements and conjugative plasmids). CRISPR clusters contain spacers, sequences complementary to antecedent mobile elements, and target invading nucleic acids. CRISPR clusters are transcribed and processed into CRISPR RNA (crRNA). Acts as a dsDNA endonuclease. Involved in the integration of spacer DNA into the CRISPR cassette.</text>
</comment>
<evidence type="ECO:0000256" key="3">
    <source>
        <dbReference type="ARBA" id="ARBA00022759"/>
    </source>
</evidence>
<dbReference type="InterPro" id="IPR002729">
    <property type="entry name" value="CRISPR-assoc_Cas1"/>
</dbReference>
<dbReference type="EMBL" id="LTBC01000004">
    <property type="protein sequence ID" value="KYH32291.1"/>
    <property type="molecule type" value="Genomic_DNA"/>
</dbReference>
<dbReference type="PANTHER" id="PTHR43219">
    <property type="entry name" value="CRISPR-ASSOCIATED ENDONUCLEASE CAS1"/>
    <property type="match status" value="1"/>
</dbReference>
<name>A0A151AXD2_9FIRM</name>
<dbReference type="GO" id="GO:0043571">
    <property type="term" value="P:maintenance of CRISPR repeat elements"/>
    <property type="evidence" value="ECO:0007669"/>
    <property type="project" value="UniProtKB-UniRule"/>
</dbReference>
<protein>
    <recommendedName>
        <fullName evidence="9">CRISPR-associated endonuclease Cas1</fullName>
        <ecNumber evidence="9">3.1.-.-</ecNumber>
    </recommendedName>
</protein>
<evidence type="ECO:0000256" key="4">
    <source>
        <dbReference type="ARBA" id="ARBA00022801"/>
    </source>
</evidence>
<dbReference type="AlphaFoldDB" id="A0A151AXD2"/>
<organism evidence="10 11">
    <name type="scientific">Moorella mulderi DSM 14980</name>
    <dbReference type="NCBI Taxonomy" id="1122241"/>
    <lineage>
        <taxon>Bacteria</taxon>
        <taxon>Bacillati</taxon>
        <taxon>Bacillota</taxon>
        <taxon>Clostridia</taxon>
        <taxon>Neomoorellales</taxon>
        <taxon>Neomoorellaceae</taxon>
        <taxon>Neomoorella</taxon>
    </lineage>
</organism>
<keyword evidence="1 9" id="KW-0540">Nuclease</keyword>
<dbReference type="NCBIfam" id="TIGR03641">
    <property type="entry name" value="cas1_HMARI"/>
    <property type="match status" value="1"/>
</dbReference>
<dbReference type="InterPro" id="IPR019858">
    <property type="entry name" value="CRISPR-assoc_Cas1_HMARI/TNEAP"/>
</dbReference>
<keyword evidence="5 9" id="KW-0460">Magnesium</keyword>
<evidence type="ECO:0000256" key="9">
    <source>
        <dbReference type="HAMAP-Rule" id="MF_01470"/>
    </source>
</evidence>
<dbReference type="GO" id="GO:0003677">
    <property type="term" value="F:DNA binding"/>
    <property type="evidence" value="ECO:0007669"/>
    <property type="project" value="UniProtKB-KW"/>
</dbReference>
<reference evidence="10 11" key="1">
    <citation type="submission" date="2016-02" db="EMBL/GenBank/DDBJ databases">
        <title>Genome sequence of Moorella mulderi DSM 14980.</title>
        <authorList>
            <person name="Poehlein A."/>
            <person name="Daniel R."/>
        </authorList>
    </citation>
    <scope>NUCLEOTIDE SEQUENCE [LARGE SCALE GENOMIC DNA]</scope>
    <source>
        <strain evidence="10 11">DSM 14980</strain>
    </source>
</reference>
<dbReference type="Proteomes" id="UP000075670">
    <property type="component" value="Unassembled WGS sequence"/>
</dbReference>
<evidence type="ECO:0000256" key="7">
    <source>
        <dbReference type="ARBA" id="ARBA00023125"/>
    </source>
</evidence>
<dbReference type="InterPro" id="IPR042211">
    <property type="entry name" value="CRISPR-assoc_Cas1_N"/>
</dbReference>
<feature type="binding site" evidence="9">
    <location>
        <position position="214"/>
    </location>
    <ligand>
        <name>Mn(2+)</name>
        <dbReference type="ChEBI" id="CHEBI:29035"/>
    </ligand>
</feature>
<dbReference type="OrthoDB" id="9803119at2"/>
<evidence type="ECO:0000256" key="6">
    <source>
        <dbReference type="ARBA" id="ARBA00023118"/>
    </source>
</evidence>
<dbReference type="GO" id="GO:0004520">
    <property type="term" value="F:DNA endonuclease activity"/>
    <property type="evidence" value="ECO:0007669"/>
    <property type="project" value="InterPro"/>
</dbReference>
<evidence type="ECO:0000313" key="10">
    <source>
        <dbReference type="EMBL" id="KYH32291.1"/>
    </source>
</evidence>
<comment type="cofactor">
    <cofactor evidence="9">
        <name>Mg(2+)</name>
        <dbReference type="ChEBI" id="CHEBI:18420"/>
    </cofactor>
    <cofactor evidence="9">
        <name>Mn(2+)</name>
        <dbReference type="ChEBI" id="CHEBI:29035"/>
    </cofactor>
</comment>
<dbReference type="GO" id="GO:0051607">
    <property type="term" value="P:defense response to virus"/>
    <property type="evidence" value="ECO:0007669"/>
    <property type="project" value="UniProtKB-UniRule"/>
</dbReference>
<dbReference type="PATRIC" id="fig|1122241.3.peg.1592"/>
<dbReference type="CDD" id="cd09722">
    <property type="entry name" value="Cas1_I-B"/>
    <property type="match status" value="1"/>
</dbReference>
<evidence type="ECO:0000256" key="1">
    <source>
        <dbReference type="ARBA" id="ARBA00022722"/>
    </source>
</evidence>
<gene>
    <name evidence="9 10" type="primary">cas1</name>
    <name evidence="10" type="ORF">MOMUL_15120</name>
</gene>
<dbReference type="Gene3D" id="3.100.10.20">
    <property type="entry name" value="CRISPR-associated endonuclease Cas1, N-terminal domain"/>
    <property type="match status" value="1"/>
</dbReference>
<dbReference type="NCBIfam" id="TIGR00287">
    <property type="entry name" value="cas1"/>
    <property type="match status" value="1"/>
</dbReference>
<dbReference type="InterPro" id="IPR042206">
    <property type="entry name" value="CRISPR-assoc_Cas1_C"/>
</dbReference>
<comment type="caution">
    <text evidence="10">The sequence shown here is derived from an EMBL/GenBank/DDBJ whole genome shotgun (WGS) entry which is preliminary data.</text>
</comment>
<dbReference type="EC" id="3.1.-.-" evidence="9"/>
<dbReference type="PANTHER" id="PTHR43219:SF2">
    <property type="entry name" value="CRISPR-ASSOCIATED ENDONUCLEASE CAS1"/>
    <property type="match status" value="1"/>
</dbReference>
<keyword evidence="2 9" id="KW-0479">Metal-binding</keyword>
<dbReference type="GO" id="GO:0046872">
    <property type="term" value="F:metal ion binding"/>
    <property type="evidence" value="ECO:0007669"/>
    <property type="project" value="UniProtKB-UniRule"/>
</dbReference>
<evidence type="ECO:0000313" key="11">
    <source>
        <dbReference type="Proteomes" id="UP000075670"/>
    </source>
</evidence>
<keyword evidence="7 9" id="KW-0238">DNA-binding</keyword>
<feature type="binding site" evidence="9">
    <location>
        <position position="229"/>
    </location>
    <ligand>
        <name>Mn(2+)</name>
        <dbReference type="ChEBI" id="CHEBI:29035"/>
    </ligand>
</feature>
<evidence type="ECO:0000256" key="5">
    <source>
        <dbReference type="ARBA" id="ARBA00022842"/>
    </source>
</evidence>
<dbReference type="Gene3D" id="1.20.120.920">
    <property type="entry name" value="CRISPR-associated endonuclease Cas1, C-terminal domain"/>
    <property type="match status" value="1"/>
</dbReference>
<keyword evidence="11" id="KW-1185">Reference proteome</keyword>
<evidence type="ECO:0000256" key="2">
    <source>
        <dbReference type="ARBA" id="ARBA00022723"/>
    </source>
</evidence>
<keyword evidence="3 9" id="KW-0255">Endonuclease</keyword>